<dbReference type="InterPro" id="IPR000719">
    <property type="entry name" value="Prot_kinase_dom"/>
</dbReference>
<dbReference type="InterPro" id="IPR011009">
    <property type="entry name" value="Kinase-like_dom_sf"/>
</dbReference>
<feature type="domain" description="AGC-kinase C-terminal" evidence="10">
    <location>
        <begin position="307"/>
        <end position="363"/>
    </location>
</feature>
<evidence type="ECO:0000259" key="10">
    <source>
        <dbReference type="PROSITE" id="PS51285"/>
    </source>
</evidence>
<organism evidence="11 12">
    <name type="scientific">Thelephora terrestris</name>
    <dbReference type="NCBI Taxonomy" id="56493"/>
    <lineage>
        <taxon>Eukaryota</taxon>
        <taxon>Fungi</taxon>
        <taxon>Dikarya</taxon>
        <taxon>Basidiomycota</taxon>
        <taxon>Agaricomycotina</taxon>
        <taxon>Agaricomycetes</taxon>
        <taxon>Thelephorales</taxon>
        <taxon>Thelephoraceae</taxon>
        <taxon>Thelephora</taxon>
    </lineage>
</organism>
<evidence type="ECO:0000256" key="7">
    <source>
        <dbReference type="PROSITE-ProRule" id="PRU10141"/>
    </source>
</evidence>
<dbReference type="GO" id="GO:0005524">
    <property type="term" value="F:ATP binding"/>
    <property type="evidence" value="ECO:0007669"/>
    <property type="project" value="UniProtKB-UniRule"/>
</dbReference>
<proteinExistence type="inferred from homology"/>
<evidence type="ECO:0000259" key="9">
    <source>
        <dbReference type="PROSITE" id="PS50011"/>
    </source>
</evidence>
<dbReference type="EMBL" id="WIUZ02000012">
    <property type="protein sequence ID" value="KAF9782152.1"/>
    <property type="molecule type" value="Genomic_DNA"/>
</dbReference>
<evidence type="ECO:0000313" key="12">
    <source>
        <dbReference type="Proteomes" id="UP000736335"/>
    </source>
</evidence>
<keyword evidence="3" id="KW-0808">Transferase</keyword>
<keyword evidence="6 7" id="KW-0067">ATP-binding</keyword>
<dbReference type="SMART" id="SM00220">
    <property type="entry name" value="S_TKc"/>
    <property type="match status" value="1"/>
</dbReference>
<keyword evidence="2" id="KW-0597">Phosphoprotein</keyword>
<name>A0A9P6H9R8_9AGAM</name>
<dbReference type="SUPFAM" id="SSF56112">
    <property type="entry name" value="Protein kinase-like (PK-like)"/>
    <property type="match status" value="1"/>
</dbReference>
<evidence type="ECO:0000256" key="6">
    <source>
        <dbReference type="ARBA" id="ARBA00022840"/>
    </source>
</evidence>
<dbReference type="InterPro" id="IPR017441">
    <property type="entry name" value="Protein_kinase_ATP_BS"/>
</dbReference>
<evidence type="ECO:0000256" key="2">
    <source>
        <dbReference type="ARBA" id="ARBA00022553"/>
    </source>
</evidence>
<dbReference type="AlphaFoldDB" id="A0A9P6H9R8"/>
<accession>A0A9P6H9R8</accession>
<keyword evidence="5 11" id="KW-0418">Kinase</keyword>
<dbReference type="PROSITE" id="PS00107">
    <property type="entry name" value="PROTEIN_KINASE_ATP"/>
    <property type="match status" value="1"/>
</dbReference>
<dbReference type="Gene3D" id="1.10.510.10">
    <property type="entry name" value="Transferase(Phosphotransferase) domain 1"/>
    <property type="match status" value="1"/>
</dbReference>
<evidence type="ECO:0000256" key="8">
    <source>
        <dbReference type="RuleBase" id="RU000304"/>
    </source>
</evidence>
<evidence type="ECO:0000256" key="1">
    <source>
        <dbReference type="ARBA" id="ARBA00022527"/>
    </source>
</evidence>
<keyword evidence="4 7" id="KW-0547">Nucleotide-binding</keyword>
<evidence type="ECO:0000256" key="5">
    <source>
        <dbReference type="ARBA" id="ARBA00022777"/>
    </source>
</evidence>
<feature type="domain" description="Protein kinase" evidence="9">
    <location>
        <begin position="40"/>
        <end position="306"/>
    </location>
</feature>
<keyword evidence="12" id="KW-1185">Reference proteome</keyword>
<dbReference type="InterPro" id="IPR000961">
    <property type="entry name" value="AGC-kinase_C"/>
</dbReference>
<reference evidence="11" key="1">
    <citation type="journal article" date="2020" name="Nat. Commun.">
        <title>Large-scale genome sequencing of mycorrhizal fungi provides insights into the early evolution of symbiotic traits.</title>
        <authorList>
            <person name="Miyauchi S."/>
            <person name="Kiss E."/>
            <person name="Kuo A."/>
            <person name="Drula E."/>
            <person name="Kohler A."/>
            <person name="Sanchez-Garcia M."/>
            <person name="Morin E."/>
            <person name="Andreopoulos B."/>
            <person name="Barry K.W."/>
            <person name="Bonito G."/>
            <person name="Buee M."/>
            <person name="Carver A."/>
            <person name="Chen C."/>
            <person name="Cichocki N."/>
            <person name="Clum A."/>
            <person name="Culley D."/>
            <person name="Crous P.W."/>
            <person name="Fauchery L."/>
            <person name="Girlanda M."/>
            <person name="Hayes R.D."/>
            <person name="Keri Z."/>
            <person name="LaButti K."/>
            <person name="Lipzen A."/>
            <person name="Lombard V."/>
            <person name="Magnuson J."/>
            <person name="Maillard F."/>
            <person name="Murat C."/>
            <person name="Nolan M."/>
            <person name="Ohm R.A."/>
            <person name="Pangilinan J."/>
            <person name="Pereira M.F."/>
            <person name="Perotto S."/>
            <person name="Peter M."/>
            <person name="Pfister S."/>
            <person name="Riley R."/>
            <person name="Sitrit Y."/>
            <person name="Stielow J.B."/>
            <person name="Szollosi G."/>
            <person name="Zifcakova L."/>
            <person name="Stursova M."/>
            <person name="Spatafora J.W."/>
            <person name="Tedersoo L."/>
            <person name="Vaario L.M."/>
            <person name="Yamada A."/>
            <person name="Yan M."/>
            <person name="Wang P."/>
            <person name="Xu J."/>
            <person name="Bruns T."/>
            <person name="Baldrian P."/>
            <person name="Vilgalys R."/>
            <person name="Dunand C."/>
            <person name="Henrissat B."/>
            <person name="Grigoriev I.V."/>
            <person name="Hibbett D."/>
            <person name="Nagy L.G."/>
            <person name="Martin F.M."/>
        </authorList>
    </citation>
    <scope>NUCLEOTIDE SEQUENCE</scope>
    <source>
        <strain evidence="11">UH-Tt-Lm1</strain>
    </source>
</reference>
<dbReference type="PROSITE" id="PS50011">
    <property type="entry name" value="PROTEIN_KINASE_DOM"/>
    <property type="match status" value="1"/>
</dbReference>
<dbReference type="GO" id="GO:0004674">
    <property type="term" value="F:protein serine/threonine kinase activity"/>
    <property type="evidence" value="ECO:0007669"/>
    <property type="project" value="UniProtKB-KW"/>
</dbReference>
<keyword evidence="1 8" id="KW-0723">Serine/threonine-protein kinase</keyword>
<dbReference type="InterPro" id="IPR008271">
    <property type="entry name" value="Ser/Thr_kinase_AS"/>
</dbReference>
<dbReference type="Gene3D" id="3.30.200.20">
    <property type="entry name" value="Phosphorylase Kinase, domain 1"/>
    <property type="match status" value="1"/>
</dbReference>
<gene>
    <name evidence="11" type="ORF">BJ322DRAFT_1022622</name>
</gene>
<comment type="similarity">
    <text evidence="8">Belongs to the protein kinase superfamily.</text>
</comment>
<evidence type="ECO:0000256" key="4">
    <source>
        <dbReference type="ARBA" id="ARBA00022741"/>
    </source>
</evidence>
<protein>
    <submittedName>
        <fullName evidence="11">Kinase-like domain-containing protein</fullName>
    </submittedName>
</protein>
<comment type="caution">
    <text evidence="11">The sequence shown here is derived from an EMBL/GenBank/DDBJ whole genome shotgun (WGS) entry which is preliminary data.</text>
</comment>
<dbReference type="PROSITE" id="PS00108">
    <property type="entry name" value="PROTEIN_KINASE_ST"/>
    <property type="match status" value="1"/>
</dbReference>
<dbReference type="PROSITE" id="PS51285">
    <property type="entry name" value="AGC_KINASE_CTER"/>
    <property type="match status" value="1"/>
</dbReference>
<dbReference type="PANTHER" id="PTHR24351">
    <property type="entry name" value="RIBOSOMAL PROTEIN S6 KINASE"/>
    <property type="match status" value="1"/>
</dbReference>
<sequence length="364" mass="41681">MSSSSATASIHIRPIVDRRSASELSGTTVVSGRLLRTHDFVVVRGLGAGKFGTVFLVHDIVTERQFAMKVVPKVKHQAELARREFQILLGVSEAQWCSSLRGCFQDSENVYFLLDYFSAGDLQTQLERAGPLSDHQKKVLIAEMIVAVEELHSHNIIHRDIKPGNFLVSGDGHIVLADFGMSRDFNAEPTHHVRNAFKASPFESVMECGTPYYMSPDVWQGKPYSFEADLWAIAVCLHELFLDRLPFNMGNCYSHEDIKSFVCEEDFAFGFYDHISLDLWDLLDKMFRKDREYRPTIDRLKRHKFFKGIDWDSLARHELLPPLQPRVVPPEKEYDSDIVFSKVPPYEVVTFTFSSRSFYVCRTA</sequence>
<dbReference type="Pfam" id="PF00069">
    <property type="entry name" value="Pkinase"/>
    <property type="match status" value="1"/>
</dbReference>
<dbReference type="OrthoDB" id="68483at2759"/>
<evidence type="ECO:0000313" key="11">
    <source>
        <dbReference type="EMBL" id="KAF9782152.1"/>
    </source>
</evidence>
<dbReference type="Proteomes" id="UP000736335">
    <property type="component" value="Unassembled WGS sequence"/>
</dbReference>
<reference evidence="11" key="2">
    <citation type="submission" date="2020-11" db="EMBL/GenBank/DDBJ databases">
        <authorList>
            <consortium name="DOE Joint Genome Institute"/>
            <person name="Kuo A."/>
            <person name="Miyauchi S."/>
            <person name="Kiss E."/>
            <person name="Drula E."/>
            <person name="Kohler A."/>
            <person name="Sanchez-Garcia M."/>
            <person name="Andreopoulos B."/>
            <person name="Barry K.W."/>
            <person name="Bonito G."/>
            <person name="Buee M."/>
            <person name="Carver A."/>
            <person name="Chen C."/>
            <person name="Cichocki N."/>
            <person name="Clum A."/>
            <person name="Culley D."/>
            <person name="Crous P.W."/>
            <person name="Fauchery L."/>
            <person name="Girlanda M."/>
            <person name="Hayes R."/>
            <person name="Keri Z."/>
            <person name="Labutti K."/>
            <person name="Lipzen A."/>
            <person name="Lombard V."/>
            <person name="Magnuson J."/>
            <person name="Maillard F."/>
            <person name="Morin E."/>
            <person name="Murat C."/>
            <person name="Nolan M."/>
            <person name="Ohm R."/>
            <person name="Pangilinan J."/>
            <person name="Pereira M."/>
            <person name="Perotto S."/>
            <person name="Peter M."/>
            <person name="Riley R."/>
            <person name="Sitrit Y."/>
            <person name="Stielow B."/>
            <person name="Szollosi G."/>
            <person name="Zifcakova L."/>
            <person name="Stursova M."/>
            <person name="Spatafora J.W."/>
            <person name="Tedersoo L."/>
            <person name="Vaario L.-M."/>
            <person name="Yamada A."/>
            <person name="Yan M."/>
            <person name="Wang P."/>
            <person name="Xu J."/>
            <person name="Bruns T."/>
            <person name="Baldrian P."/>
            <person name="Vilgalys R."/>
            <person name="Henrissat B."/>
            <person name="Grigoriev I.V."/>
            <person name="Hibbett D."/>
            <person name="Nagy L.G."/>
            <person name="Martin F.M."/>
        </authorList>
    </citation>
    <scope>NUCLEOTIDE SEQUENCE</scope>
    <source>
        <strain evidence="11">UH-Tt-Lm1</strain>
    </source>
</reference>
<evidence type="ECO:0000256" key="3">
    <source>
        <dbReference type="ARBA" id="ARBA00022679"/>
    </source>
</evidence>
<feature type="binding site" evidence="7">
    <location>
        <position position="69"/>
    </location>
    <ligand>
        <name>ATP</name>
        <dbReference type="ChEBI" id="CHEBI:30616"/>
    </ligand>
</feature>